<evidence type="ECO:0000256" key="6">
    <source>
        <dbReference type="SAM" id="SignalP"/>
    </source>
</evidence>
<accession>A0A5B8IAF5</accession>
<dbReference type="Proteomes" id="UP000318483">
    <property type="component" value="Plasmid unnamed3"/>
</dbReference>
<dbReference type="PROSITE" id="PS50983">
    <property type="entry name" value="FE_B12_PBP"/>
    <property type="match status" value="1"/>
</dbReference>
<keyword evidence="4" id="KW-0406">Ion transport</keyword>
<feature type="signal peptide" evidence="6">
    <location>
        <begin position="1"/>
        <end position="19"/>
    </location>
</feature>
<evidence type="ECO:0000256" key="2">
    <source>
        <dbReference type="ARBA" id="ARBA00008814"/>
    </source>
</evidence>
<keyword evidence="4" id="KW-0408">Iron</keyword>
<geneLocation type="plasmid" evidence="8 9">
    <name>unnamed3</name>
</geneLocation>
<dbReference type="InterPro" id="IPR002491">
    <property type="entry name" value="ABC_transptr_periplasmic_BD"/>
</dbReference>
<protein>
    <submittedName>
        <fullName evidence="8">Iron-siderophore ABC transporter substrate-binding protein</fullName>
    </submittedName>
</protein>
<dbReference type="InterPro" id="IPR051313">
    <property type="entry name" value="Bact_iron-sidero_bind"/>
</dbReference>
<dbReference type="Gene3D" id="3.40.50.1980">
    <property type="entry name" value="Nitrogenase molybdenum iron protein domain"/>
    <property type="match status" value="2"/>
</dbReference>
<feature type="chain" id="PRO_5022977173" evidence="6">
    <location>
        <begin position="20"/>
        <end position="297"/>
    </location>
</feature>
<evidence type="ECO:0000313" key="8">
    <source>
        <dbReference type="EMBL" id="QDY71049.1"/>
    </source>
</evidence>
<dbReference type="GO" id="GO:1901678">
    <property type="term" value="P:iron coordination entity transport"/>
    <property type="evidence" value="ECO:0007669"/>
    <property type="project" value="UniProtKB-ARBA"/>
</dbReference>
<dbReference type="Pfam" id="PF01497">
    <property type="entry name" value="Peripla_BP_2"/>
    <property type="match status" value="1"/>
</dbReference>
<organism evidence="8 9">
    <name type="scientific">Qingshengfaniella alkalisoli</name>
    <dbReference type="NCBI Taxonomy" id="2599296"/>
    <lineage>
        <taxon>Bacteria</taxon>
        <taxon>Pseudomonadati</taxon>
        <taxon>Pseudomonadota</taxon>
        <taxon>Alphaproteobacteria</taxon>
        <taxon>Rhodobacterales</taxon>
        <taxon>Paracoccaceae</taxon>
        <taxon>Qingshengfaniella</taxon>
    </lineage>
</organism>
<dbReference type="SUPFAM" id="SSF53807">
    <property type="entry name" value="Helical backbone' metal receptor"/>
    <property type="match status" value="1"/>
</dbReference>
<dbReference type="CDD" id="cd01146">
    <property type="entry name" value="FhuD"/>
    <property type="match status" value="1"/>
</dbReference>
<evidence type="ECO:0000259" key="7">
    <source>
        <dbReference type="PROSITE" id="PS50983"/>
    </source>
</evidence>
<proteinExistence type="inferred from homology"/>
<sequence>MRTVIAFTLGLTFAAAAQANDIEHAMGITTAPDAPLRIITLTNESTEAVLALGVTPVGAVRSWYGDPWYPHLGDMMDAVQDVGTELAVNVELVAGLEPDLIIGSKKRDEEIYPQLSAIAPTVVSLDNRDWQANLGLFASALGRDEQADDLLASYSAEIETLRAALADHANDTVSVVRFVPGQIYLYQQDSFSGLVLDDLGFNRPSPQDQDGLAMAVGSESIPDMDADRLFYLTYDTGDGKGEALEAETLANPLWTGLPVVADGRAHRVDDGVWATAGGIFAARELVGDIAVIYGIDR</sequence>
<dbReference type="EMBL" id="CP042264">
    <property type="protein sequence ID" value="QDY71049.1"/>
    <property type="molecule type" value="Genomic_DNA"/>
</dbReference>
<name>A0A5B8IAF5_9RHOB</name>
<comment type="subcellular location">
    <subcellularLocation>
        <location evidence="1">Cell envelope</location>
    </subcellularLocation>
</comment>
<dbReference type="KEGG" id="lit:FPZ52_15145"/>
<reference evidence="8 9" key="1">
    <citation type="submission" date="2019-07" db="EMBL/GenBank/DDBJ databases">
        <title>Litoreibacter alkalisoli sp. nov., isolated from saline-alkaline soil.</title>
        <authorList>
            <person name="Wang S."/>
            <person name="Xu L."/>
            <person name="Xing Y.-T."/>
            <person name="Sun J.-Q."/>
        </authorList>
    </citation>
    <scope>NUCLEOTIDE SEQUENCE [LARGE SCALE GENOMIC DNA]</scope>
    <source>
        <strain evidence="8 9">LN3S51</strain>
        <plasmid evidence="8 9">unnamed3</plasmid>
    </source>
</reference>
<keyword evidence="9" id="KW-1185">Reference proteome</keyword>
<evidence type="ECO:0000313" key="9">
    <source>
        <dbReference type="Proteomes" id="UP000318483"/>
    </source>
</evidence>
<evidence type="ECO:0000256" key="5">
    <source>
        <dbReference type="ARBA" id="ARBA00022729"/>
    </source>
</evidence>
<keyword evidence="5 6" id="KW-0732">Signal</keyword>
<dbReference type="AlphaFoldDB" id="A0A5B8IAF5"/>
<keyword evidence="3" id="KW-0813">Transport</keyword>
<dbReference type="OrthoDB" id="63946at2"/>
<evidence type="ECO:0000256" key="4">
    <source>
        <dbReference type="ARBA" id="ARBA00022496"/>
    </source>
</evidence>
<dbReference type="RefSeq" id="WP_146366465.1">
    <property type="nucleotide sequence ID" value="NZ_CP042264.1"/>
</dbReference>
<evidence type="ECO:0000256" key="3">
    <source>
        <dbReference type="ARBA" id="ARBA00022448"/>
    </source>
</evidence>
<dbReference type="PANTHER" id="PTHR30532:SF21">
    <property type="entry name" value="SIDEROPHORE-BINDING LIPOPROTEIN YFIY-RELATED"/>
    <property type="match status" value="1"/>
</dbReference>
<evidence type="ECO:0000256" key="1">
    <source>
        <dbReference type="ARBA" id="ARBA00004196"/>
    </source>
</evidence>
<gene>
    <name evidence="8" type="ORF">FPZ52_15145</name>
</gene>
<keyword evidence="8" id="KW-0614">Plasmid</keyword>
<dbReference type="GO" id="GO:0030288">
    <property type="term" value="C:outer membrane-bounded periplasmic space"/>
    <property type="evidence" value="ECO:0007669"/>
    <property type="project" value="TreeGrafter"/>
</dbReference>
<feature type="domain" description="Fe/B12 periplasmic-binding" evidence="7">
    <location>
        <begin position="37"/>
        <end position="297"/>
    </location>
</feature>
<dbReference type="PANTHER" id="PTHR30532">
    <property type="entry name" value="IRON III DICITRATE-BINDING PERIPLASMIC PROTEIN"/>
    <property type="match status" value="1"/>
</dbReference>
<keyword evidence="4" id="KW-0410">Iron transport</keyword>
<comment type="similarity">
    <text evidence="2">Belongs to the bacterial solute-binding protein 8 family.</text>
</comment>